<dbReference type="SMART" id="SM00195">
    <property type="entry name" value="DSPc"/>
    <property type="match status" value="1"/>
</dbReference>
<dbReference type="CDD" id="cd14498">
    <property type="entry name" value="DSP"/>
    <property type="match status" value="1"/>
</dbReference>
<dbReference type="SUPFAM" id="SSF52799">
    <property type="entry name" value="(Phosphotyrosine protein) phosphatases II"/>
    <property type="match status" value="1"/>
</dbReference>
<dbReference type="PANTHER" id="PTHR47216:SF4">
    <property type="entry name" value="OS01G0859400 PROTEIN"/>
    <property type="match status" value="1"/>
</dbReference>
<dbReference type="STRING" id="1297742.A176_006571"/>
<dbReference type="GO" id="GO:0004721">
    <property type="term" value="F:phosphoprotein phosphatase activity"/>
    <property type="evidence" value="ECO:0007669"/>
    <property type="project" value="UniProtKB-KW"/>
</dbReference>
<dbReference type="InterPro" id="IPR020422">
    <property type="entry name" value="TYR_PHOSPHATASE_DUAL_dom"/>
</dbReference>
<dbReference type="InterPro" id="IPR000387">
    <property type="entry name" value="Tyr_Pase_dom"/>
</dbReference>
<dbReference type="AlphaFoldDB" id="A0A0H4X3B3"/>
<dbReference type="PROSITE" id="PS00383">
    <property type="entry name" value="TYR_PHOSPHATASE_1"/>
    <property type="match status" value="1"/>
</dbReference>
<evidence type="ECO:0000256" key="2">
    <source>
        <dbReference type="ARBA" id="ARBA00022912"/>
    </source>
</evidence>
<feature type="domain" description="Tyrosine specific protein phosphatases" evidence="4">
    <location>
        <begin position="63"/>
        <end position="130"/>
    </location>
</feature>
<dbReference type="EMBL" id="CP012109">
    <property type="protein sequence ID" value="AKQ69659.1"/>
    <property type="molecule type" value="Genomic_DNA"/>
</dbReference>
<dbReference type="PATRIC" id="fig|1297742.4.peg.6660"/>
<dbReference type="InterPro" id="IPR016130">
    <property type="entry name" value="Tyr_Pase_AS"/>
</dbReference>
<evidence type="ECO:0000256" key="1">
    <source>
        <dbReference type="ARBA" id="ARBA00022801"/>
    </source>
</evidence>
<evidence type="ECO:0000259" key="4">
    <source>
        <dbReference type="PROSITE" id="PS50056"/>
    </source>
</evidence>
<dbReference type="Pfam" id="PF00782">
    <property type="entry name" value="DSPc"/>
    <property type="match status" value="1"/>
</dbReference>
<feature type="domain" description="Tyrosine-protein phosphatase" evidence="3">
    <location>
        <begin position="1"/>
        <end position="141"/>
    </location>
</feature>
<dbReference type="PANTHER" id="PTHR47216">
    <property type="match status" value="1"/>
</dbReference>
<sequence length="179" mass="19490">MLPSLAVGGRFPIDTAEHLAGKLGIRHVVDVRVEAHDDARVLGEHGITLLHLPTEDLRALYVDRLDEGVAWVTGHLSRGHKVYIHCEHGVGRSALLALCVLVALGQAPLEALALMKARRWQVSPSTEQLQAFMAWAETWRQRHAVAWQVPTVEALAAIAHSHLRQPPLEAQGGSEGGEA</sequence>
<name>A0A0H4X3B3_9BACT</name>
<evidence type="ECO:0000313" key="6">
    <source>
        <dbReference type="Proteomes" id="UP000009026"/>
    </source>
</evidence>
<reference evidence="5 6" key="1">
    <citation type="journal article" date="2016" name="PLoS ONE">
        <title>Complete Genome Sequence and Comparative Genomics of a Novel Myxobacterium Myxococcus hansupus.</title>
        <authorList>
            <person name="Sharma G."/>
            <person name="Narwani T."/>
            <person name="Subramanian S."/>
        </authorList>
    </citation>
    <scope>NUCLEOTIDE SEQUENCE [LARGE SCALE GENOMIC DNA]</scope>
    <source>
        <strain evidence="6">mixupus</strain>
    </source>
</reference>
<keyword evidence="1" id="KW-0378">Hydrolase</keyword>
<dbReference type="PROSITE" id="PS50056">
    <property type="entry name" value="TYR_PHOSPHATASE_2"/>
    <property type="match status" value="1"/>
</dbReference>
<accession>A0A0H4X3B3</accession>
<dbReference type="Proteomes" id="UP000009026">
    <property type="component" value="Chromosome"/>
</dbReference>
<evidence type="ECO:0000259" key="3">
    <source>
        <dbReference type="PROSITE" id="PS50054"/>
    </source>
</evidence>
<dbReference type="eggNOG" id="COG2453">
    <property type="taxonomic scope" value="Bacteria"/>
</dbReference>
<keyword evidence="2" id="KW-0904">Protein phosphatase</keyword>
<proteinExistence type="predicted"/>
<dbReference type="PROSITE" id="PS50054">
    <property type="entry name" value="TYR_PHOSPHATASE_DUAL"/>
    <property type="match status" value="1"/>
</dbReference>
<dbReference type="Gene3D" id="3.90.190.10">
    <property type="entry name" value="Protein tyrosine phosphatase superfamily"/>
    <property type="match status" value="1"/>
</dbReference>
<dbReference type="InterPro" id="IPR029021">
    <property type="entry name" value="Prot-tyrosine_phosphatase-like"/>
</dbReference>
<protein>
    <submittedName>
        <fullName evidence="5">Dual specificity protein phosphatase 2</fullName>
    </submittedName>
</protein>
<gene>
    <name evidence="5" type="ORF">A176_006571</name>
</gene>
<organism evidence="5 6">
    <name type="scientific">Pseudomyxococcus hansupus</name>
    <dbReference type="NCBI Taxonomy" id="1297742"/>
    <lineage>
        <taxon>Bacteria</taxon>
        <taxon>Pseudomonadati</taxon>
        <taxon>Myxococcota</taxon>
        <taxon>Myxococcia</taxon>
        <taxon>Myxococcales</taxon>
        <taxon>Cystobacterineae</taxon>
        <taxon>Myxococcaceae</taxon>
        <taxon>Pseudomyxococcus</taxon>
    </lineage>
</organism>
<evidence type="ECO:0000313" key="5">
    <source>
        <dbReference type="EMBL" id="AKQ69659.1"/>
    </source>
</evidence>
<dbReference type="KEGG" id="mym:A176_006571"/>
<dbReference type="InterPro" id="IPR000340">
    <property type="entry name" value="Dual-sp_phosphatase_cat-dom"/>
</dbReference>
<keyword evidence="6" id="KW-1185">Reference proteome</keyword>